<dbReference type="PANTHER" id="PTHR40067">
    <property type="entry name" value="UPF0297 PROTEIN YRZL"/>
    <property type="match status" value="1"/>
</dbReference>
<keyword evidence="4" id="KW-1185">Reference proteome</keyword>
<dbReference type="Proteomes" id="UP000654279">
    <property type="component" value="Unassembled WGS sequence"/>
</dbReference>
<protein>
    <recommendedName>
        <fullName evidence="2">UPF0297 protein H8699_06280</fullName>
    </recommendedName>
</protein>
<name>A0A926CZZ1_9FIRM</name>
<dbReference type="EMBL" id="JACRSO010000002">
    <property type="protein sequence ID" value="MBC8529029.1"/>
    <property type="molecule type" value="Genomic_DNA"/>
</dbReference>
<proteinExistence type="inferred from homology"/>
<dbReference type="AlphaFoldDB" id="A0A926CZZ1"/>
<evidence type="ECO:0000313" key="4">
    <source>
        <dbReference type="Proteomes" id="UP000654279"/>
    </source>
</evidence>
<gene>
    <name evidence="3" type="ORF">H8699_06280</name>
</gene>
<accession>A0A926CZZ1</accession>
<dbReference type="PIRSF" id="PIRSF037258">
    <property type="entry name" value="DUF965_bac"/>
    <property type="match status" value="1"/>
</dbReference>
<dbReference type="PANTHER" id="PTHR40067:SF1">
    <property type="entry name" value="UPF0297 PROTEIN YRZL"/>
    <property type="match status" value="1"/>
</dbReference>
<evidence type="ECO:0000256" key="2">
    <source>
        <dbReference type="HAMAP-Rule" id="MF_01507"/>
    </source>
</evidence>
<dbReference type="InterPro" id="IPR009309">
    <property type="entry name" value="IreB"/>
</dbReference>
<reference evidence="3" key="1">
    <citation type="submission" date="2020-08" db="EMBL/GenBank/DDBJ databases">
        <title>Genome public.</title>
        <authorList>
            <person name="Liu C."/>
            <person name="Sun Q."/>
        </authorList>
    </citation>
    <scope>NUCLEOTIDE SEQUENCE</scope>
    <source>
        <strain evidence="3">NSJ-44</strain>
    </source>
</reference>
<organism evidence="3 4">
    <name type="scientific">Luoshenia tenuis</name>
    <dbReference type="NCBI Taxonomy" id="2763654"/>
    <lineage>
        <taxon>Bacteria</taxon>
        <taxon>Bacillati</taxon>
        <taxon>Bacillota</taxon>
        <taxon>Clostridia</taxon>
        <taxon>Christensenellales</taxon>
        <taxon>Christensenellaceae</taxon>
        <taxon>Luoshenia</taxon>
    </lineage>
</organism>
<evidence type="ECO:0000256" key="1">
    <source>
        <dbReference type="ARBA" id="ARBA00010888"/>
    </source>
</evidence>
<dbReference type="Pfam" id="PF06135">
    <property type="entry name" value="IreB"/>
    <property type="match status" value="1"/>
</dbReference>
<sequence>MSEFNDTIQFQVSRDDEATVRDIMTRVYVALREKGYDPVNQIVGYIISGDPTYITSHQNARYLIRRLERDEILEYVVKFYLDSLHIEEN</sequence>
<evidence type="ECO:0000313" key="3">
    <source>
        <dbReference type="EMBL" id="MBC8529029.1"/>
    </source>
</evidence>
<comment type="caution">
    <text evidence="3">The sequence shown here is derived from an EMBL/GenBank/DDBJ whole genome shotgun (WGS) entry which is preliminary data.</text>
</comment>
<dbReference type="RefSeq" id="WP_138296098.1">
    <property type="nucleotide sequence ID" value="NZ_JACRSO010000002.1"/>
</dbReference>
<dbReference type="HAMAP" id="MF_01507">
    <property type="entry name" value="UPF0297"/>
    <property type="match status" value="1"/>
</dbReference>
<comment type="similarity">
    <text evidence="1 2">Belongs to the UPF0297 family.</text>
</comment>
<dbReference type="NCBIfam" id="NF003997">
    <property type="entry name" value="PRK05473.1"/>
    <property type="match status" value="1"/>
</dbReference>